<feature type="region of interest" description="Disordered" evidence="1">
    <location>
        <begin position="152"/>
        <end position="232"/>
    </location>
</feature>
<sequence>MHREQGYRTGYAYRFPVLLERSRTRREVEVPATATAFHQFDDDGVHPALRQHPFAQRQQLERTRWLNTPNTYQKVSQEQASPGHQRTTWLKTEEVTQAGSTAIKIENPNQFVPLFTNPQEVIETRNKIRQQNRQDMKTAGPQSQVLASVITEDSPPTPVSPPKVPPEPEPPNPFNELTDKELEEYRKEVERKQDGGTDVGEEVEIDRDSAPAASPTKGPAASHPPVSGAWHC</sequence>
<dbReference type="PANTHER" id="PTHR10672">
    <property type="entry name" value="ADDUCIN"/>
    <property type="match status" value="1"/>
</dbReference>
<evidence type="ECO:0000313" key="2">
    <source>
        <dbReference type="EMBL" id="MED6255978.1"/>
    </source>
</evidence>
<dbReference type="EMBL" id="JAHUTI010072531">
    <property type="protein sequence ID" value="MED6255978.1"/>
    <property type="molecule type" value="Genomic_DNA"/>
</dbReference>
<accession>A0ABU7BZE9</accession>
<proteinExistence type="predicted"/>
<dbReference type="PANTHER" id="PTHR10672:SF6">
    <property type="entry name" value="BETA-ADDUCIN"/>
    <property type="match status" value="1"/>
</dbReference>
<gene>
    <name evidence="2" type="ORF">ATANTOWER_017843</name>
</gene>
<organism evidence="2 3">
    <name type="scientific">Ataeniobius toweri</name>
    <dbReference type="NCBI Taxonomy" id="208326"/>
    <lineage>
        <taxon>Eukaryota</taxon>
        <taxon>Metazoa</taxon>
        <taxon>Chordata</taxon>
        <taxon>Craniata</taxon>
        <taxon>Vertebrata</taxon>
        <taxon>Euteleostomi</taxon>
        <taxon>Actinopterygii</taxon>
        <taxon>Neopterygii</taxon>
        <taxon>Teleostei</taxon>
        <taxon>Neoteleostei</taxon>
        <taxon>Acanthomorphata</taxon>
        <taxon>Ovalentaria</taxon>
        <taxon>Atherinomorphae</taxon>
        <taxon>Cyprinodontiformes</taxon>
        <taxon>Goodeidae</taxon>
        <taxon>Ataeniobius</taxon>
    </lineage>
</organism>
<feature type="compositionally biased region" description="Basic and acidic residues" evidence="1">
    <location>
        <begin position="177"/>
        <end position="195"/>
    </location>
</feature>
<dbReference type="Proteomes" id="UP001345963">
    <property type="component" value="Unassembled WGS sequence"/>
</dbReference>
<protein>
    <submittedName>
        <fullName evidence="2">Uncharacterized protein</fullName>
    </submittedName>
</protein>
<name>A0ABU7BZE9_9TELE</name>
<reference evidence="2 3" key="1">
    <citation type="submission" date="2021-07" db="EMBL/GenBank/DDBJ databases">
        <authorList>
            <person name="Palmer J.M."/>
        </authorList>
    </citation>
    <scope>NUCLEOTIDE SEQUENCE [LARGE SCALE GENOMIC DNA]</scope>
    <source>
        <strain evidence="2 3">AT_MEX2019</strain>
        <tissue evidence="2">Muscle</tissue>
    </source>
</reference>
<evidence type="ECO:0000256" key="1">
    <source>
        <dbReference type="SAM" id="MobiDB-lite"/>
    </source>
</evidence>
<comment type="caution">
    <text evidence="2">The sequence shown here is derived from an EMBL/GenBank/DDBJ whole genome shotgun (WGS) entry which is preliminary data.</text>
</comment>
<feature type="compositionally biased region" description="Pro residues" evidence="1">
    <location>
        <begin position="155"/>
        <end position="173"/>
    </location>
</feature>
<evidence type="ECO:0000313" key="3">
    <source>
        <dbReference type="Proteomes" id="UP001345963"/>
    </source>
</evidence>
<dbReference type="InterPro" id="IPR051017">
    <property type="entry name" value="Aldolase-II_Adducin_sf"/>
</dbReference>
<keyword evidence="3" id="KW-1185">Reference proteome</keyword>